<keyword evidence="4 6" id="KW-0472">Membrane</keyword>
<dbReference type="OrthoDB" id="67135at2"/>
<evidence type="ECO:0000313" key="9">
    <source>
        <dbReference type="Proteomes" id="UP000002524"/>
    </source>
</evidence>
<dbReference type="Proteomes" id="UP000002524">
    <property type="component" value="Chromosome 1"/>
</dbReference>
<evidence type="ECO:0000256" key="6">
    <source>
        <dbReference type="SAM" id="Phobius"/>
    </source>
</evidence>
<keyword evidence="3 6" id="KW-1133">Transmembrane helix</keyword>
<evidence type="ECO:0000313" key="8">
    <source>
        <dbReference type="EMBL" id="AAF09725.1"/>
    </source>
</evidence>
<feature type="transmembrane region" description="Helical" evidence="6">
    <location>
        <begin position="273"/>
        <end position="295"/>
    </location>
</feature>
<dbReference type="GO" id="GO:0033228">
    <property type="term" value="P:cysteine export across plasma membrane"/>
    <property type="evidence" value="ECO:0000318"/>
    <property type="project" value="GO_Central"/>
</dbReference>
<feature type="transmembrane region" description="Helical" evidence="6">
    <location>
        <begin position="247"/>
        <end position="267"/>
    </location>
</feature>
<dbReference type="AlphaFoldDB" id="Q9RY17"/>
<proteinExistence type="predicted"/>
<dbReference type="Pfam" id="PF00892">
    <property type="entry name" value="EamA"/>
    <property type="match status" value="2"/>
</dbReference>
<reference evidence="8 9" key="1">
    <citation type="journal article" date="1999" name="Science">
        <title>Genome sequence of the radioresistant bacterium Deinococcus radiodurans R1.</title>
        <authorList>
            <person name="White O."/>
            <person name="Eisen J.A."/>
            <person name="Heidelberg J.F."/>
            <person name="Hickey E.K."/>
            <person name="Peterson J.D."/>
            <person name="Dodson R.J."/>
            <person name="Haft D.H."/>
            <person name="Gwinn M.L."/>
            <person name="Nelson W.C."/>
            <person name="Richardson D.L."/>
            <person name="Moffat K.S."/>
            <person name="Qin H."/>
            <person name="Jiang L."/>
            <person name="Pamphile W."/>
            <person name="Crosby M."/>
            <person name="Shen M."/>
            <person name="Vamathevan J.J."/>
            <person name="Lam P."/>
            <person name="McDonald L."/>
            <person name="Utterback T."/>
            <person name="Zalewski C."/>
            <person name="Makarova K.S."/>
            <person name="Aravind L."/>
            <person name="Daly M.J."/>
            <person name="Minton K.W."/>
            <person name="Fleischmann R.D."/>
            <person name="Ketchum K.A."/>
            <person name="Nelson K.E."/>
            <person name="Salzberg S."/>
            <person name="Smith H.O."/>
            <person name="Venter J.C."/>
            <person name="Fraser C.M."/>
        </authorList>
    </citation>
    <scope>NUCLEOTIDE SEQUENCE [LARGE SCALE GENOMIC DNA]</scope>
    <source>
        <strain evidence="9">ATCC 13939 / DSM 20539 / JCM 16871 / LMG 4051 / NBRC 15346 / NCIMB 9279 / R1 / VKM B-1422</strain>
    </source>
</reference>
<dbReference type="InterPro" id="IPR050638">
    <property type="entry name" value="AA-Vitamin_Transporters"/>
</dbReference>
<feature type="transmembrane region" description="Helical" evidence="6">
    <location>
        <begin position="214"/>
        <end position="235"/>
    </location>
</feature>
<dbReference type="KEGG" id="dra:DR_0135"/>
<dbReference type="HOGENOM" id="CLU_033863_20_1_0"/>
<feature type="domain" description="EamA" evidence="7">
    <location>
        <begin position="152"/>
        <end position="288"/>
    </location>
</feature>
<dbReference type="Gene3D" id="1.10.3730.20">
    <property type="match status" value="1"/>
</dbReference>
<protein>
    <recommendedName>
        <fullName evidence="7">EamA domain-containing protein</fullName>
    </recommendedName>
</protein>
<accession>Q9RY17</accession>
<dbReference type="PANTHER" id="PTHR32322">
    <property type="entry name" value="INNER MEMBRANE TRANSPORTER"/>
    <property type="match status" value="1"/>
</dbReference>
<feature type="transmembrane region" description="Helical" evidence="6">
    <location>
        <begin position="12"/>
        <end position="32"/>
    </location>
</feature>
<feature type="region of interest" description="Disordered" evidence="5">
    <location>
        <begin position="306"/>
        <end position="325"/>
    </location>
</feature>
<feature type="domain" description="EamA" evidence="7">
    <location>
        <begin position="16"/>
        <end position="140"/>
    </location>
</feature>
<dbReference type="EMBL" id="AE000513">
    <property type="protein sequence ID" value="AAF09725.1"/>
    <property type="molecule type" value="Genomic_DNA"/>
</dbReference>
<dbReference type="EnsemblBacteria" id="AAF09725">
    <property type="protein sequence ID" value="AAF09725"/>
    <property type="gene ID" value="DR_0135"/>
</dbReference>
<feature type="transmembrane region" description="Helical" evidence="6">
    <location>
        <begin position="149"/>
        <end position="169"/>
    </location>
</feature>
<feature type="transmembrane region" description="Helical" evidence="6">
    <location>
        <begin position="181"/>
        <end position="202"/>
    </location>
</feature>
<gene>
    <name evidence="8" type="ordered locus">DR_0135</name>
</gene>
<feature type="transmembrane region" description="Helical" evidence="6">
    <location>
        <begin position="126"/>
        <end position="143"/>
    </location>
</feature>
<dbReference type="GO" id="GO:0015562">
    <property type="term" value="F:efflux transmembrane transporter activity"/>
    <property type="evidence" value="ECO:0000318"/>
    <property type="project" value="GO_Central"/>
</dbReference>
<evidence type="ECO:0000256" key="2">
    <source>
        <dbReference type="ARBA" id="ARBA00022692"/>
    </source>
</evidence>
<dbReference type="PATRIC" id="fig|243230.17.peg.300"/>
<dbReference type="InterPro" id="IPR000620">
    <property type="entry name" value="EamA_dom"/>
</dbReference>
<dbReference type="InParanoid" id="Q9RY17"/>
<dbReference type="InterPro" id="IPR037185">
    <property type="entry name" value="EmrE-like"/>
</dbReference>
<keyword evidence="9" id="KW-1185">Reference proteome</keyword>
<name>Q9RY17_DEIRA</name>
<sequence length="325" mass="33986">MSASAPASPLNARSLGLALLITLIWGVNFVVIKWSVAGASPLLVAALRFLLAAFPAVLFVPRPTIAPRLLWGYGLAVGVMQFGLLYLAIQLGMSAGMGSLLMQTQAFFTALLAARFFGEKVMPWQAAGITLAFGGMALIGLTAGHDVPFFPLLLTLTAALGWAISNLVVKASPQANGFGLVVWSALIPPIPLALLAGLTAGWGPVMQTLTHSDWKFWAAVLFMGLGNTVLGFGIWSGLIQRHGASRVAPLSLLVPVFGTLASALAFHEGFPPGKVLGAALIAAGLVLHVFGGRWWRGAASQGLGRAQAEGRETYPPDNADGLEDR</sequence>
<keyword evidence="2 6" id="KW-0812">Transmembrane</keyword>
<feature type="transmembrane region" description="Helical" evidence="6">
    <location>
        <begin position="38"/>
        <end position="58"/>
    </location>
</feature>
<organism evidence="8 9">
    <name type="scientific">Deinococcus radiodurans (strain ATCC 13939 / DSM 20539 / JCM 16871 / CCUG 27074 / LMG 4051 / NBRC 15346 / NCIMB 9279 / VKM B-1422 / R1)</name>
    <dbReference type="NCBI Taxonomy" id="243230"/>
    <lineage>
        <taxon>Bacteria</taxon>
        <taxon>Thermotogati</taxon>
        <taxon>Deinococcota</taxon>
        <taxon>Deinococci</taxon>
        <taxon>Deinococcales</taxon>
        <taxon>Deinococcaceae</taxon>
        <taxon>Deinococcus</taxon>
    </lineage>
</organism>
<dbReference type="SUPFAM" id="SSF103481">
    <property type="entry name" value="Multidrug resistance efflux transporter EmrE"/>
    <property type="match status" value="2"/>
</dbReference>
<dbReference type="STRING" id="243230.DR_0135"/>
<dbReference type="PANTHER" id="PTHR32322:SF9">
    <property type="entry name" value="AMINO-ACID METABOLITE EFFLUX PUMP-RELATED"/>
    <property type="match status" value="1"/>
</dbReference>
<dbReference type="RefSeq" id="WP_010886783.1">
    <property type="nucleotide sequence ID" value="NZ_CP150840.1"/>
</dbReference>
<dbReference type="PaxDb" id="243230-DR_0135"/>
<evidence type="ECO:0000256" key="3">
    <source>
        <dbReference type="ARBA" id="ARBA00022989"/>
    </source>
</evidence>
<evidence type="ECO:0000256" key="1">
    <source>
        <dbReference type="ARBA" id="ARBA00004141"/>
    </source>
</evidence>
<evidence type="ECO:0000256" key="5">
    <source>
        <dbReference type="SAM" id="MobiDB-lite"/>
    </source>
</evidence>
<comment type="subcellular location">
    <subcellularLocation>
        <location evidence="1">Membrane</location>
        <topology evidence="1">Multi-pass membrane protein</topology>
    </subcellularLocation>
</comment>
<dbReference type="GO" id="GO:0016020">
    <property type="term" value="C:membrane"/>
    <property type="evidence" value="ECO:0007669"/>
    <property type="project" value="UniProtKB-SubCell"/>
</dbReference>
<evidence type="ECO:0000259" key="7">
    <source>
        <dbReference type="Pfam" id="PF00892"/>
    </source>
</evidence>
<evidence type="ECO:0000256" key="4">
    <source>
        <dbReference type="ARBA" id="ARBA00023136"/>
    </source>
</evidence>
<dbReference type="PIR" id="D75555">
    <property type="entry name" value="D75555"/>
</dbReference>
<dbReference type="eggNOG" id="COG0697">
    <property type="taxonomic scope" value="Bacteria"/>
</dbReference>